<dbReference type="InterPro" id="IPR002018">
    <property type="entry name" value="CarbesteraseB"/>
</dbReference>
<dbReference type="AlphaFoldDB" id="A0A226CWI5"/>
<gene>
    <name evidence="5" type="ORF">Fcan01_27490</name>
</gene>
<accession>A0A226CWI5</accession>
<dbReference type="OMA" id="VINAFKW"/>
<dbReference type="InterPro" id="IPR029058">
    <property type="entry name" value="AB_hydrolase_fold"/>
</dbReference>
<dbReference type="PANTHER" id="PTHR43903">
    <property type="entry name" value="NEUROLIGIN"/>
    <property type="match status" value="1"/>
</dbReference>
<dbReference type="EMBL" id="LNIX01000053">
    <property type="protein sequence ID" value="OXA37705.1"/>
    <property type="molecule type" value="Genomic_DNA"/>
</dbReference>
<evidence type="ECO:0000256" key="1">
    <source>
        <dbReference type="ARBA" id="ARBA00005964"/>
    </source>
</evidence>
<feature type="region of interest" description="Disordered" evidence="3">
    <location>
        <begin position="243"/>
        <end position="262"/>
    </location>
</feature>
<dbReference type="OrthoDB" id="3200163at2759"/>
<sequence>MGKDKEKVTFTIMQLASFVPTQNCWGNLKSLSKFVINAFKWSAVSKSPGPDAKPKPVIVYIHGGMFAWGSGNLVDGTVFAAYSDVVFVSINYRLGILGFLNLNDSPSSKPRVANYGLMDQIAALHWIKENIPRFGGDPDNITLMGWEAGAACINFLMSSPTTSPGLFHRAILIAGSSHSPWALIQEPQDHNLGGPPINTANPHGHISDPVLECLKTKHFSEFGKFPLPKFSVDFGPSVDGIGESQVKNGLQTPQIHPLKPPL</sequence>
<name>A0A226CWI5_FOLCA</name>
<protein>
    <submittedName>
        <fullName evidence="5">Neuroligin-4, Y-linked</fullName>
    </submittedName>
</protein>
<proteinExistence type="inferred from homology"/>
<evidence type="ECO:0000259" key="4">
    <source>
        <dbReference type="Pfam" id="PF00135"/>
    </source>
</evidence>
<dbReference type="InterPro" id="IPR051093">
    <property type="entry name" value="Neuroligin/BSAL"/>
</dbReference>
<evidence type="ECO:0000256" key="2">
    <source>
        <dbReference type="ARBA" id="ARBA00023180"/>
    </source>
</evidence>
<evidence type="ECO:0000313" key="6">
    <source>
        <dbReference type="Proteomes" id="UP000198287"/>
    </source>
</evidence>
<evidence type="ECO:0000256" key="3">
    <source>
        <dbReference type="SAM" id="MobiDB-lite"/>
    </source>
</evidence>
<feature type="compositionally biased region" description="Polar residues" evidence="3">
    <location>
        <begin position="245"/>
        <end position="254"/>
    </location>
</feature>
<dbReference type="SUPFAM" id="SSF53474">
    <property type="entry name" value="alpha/beta-Hydrolases"/>
    <property type="match status" value="1"/>
</dbReference>
<dbReference type="STRING" id="158441.A0A226CWI5"/>
<dbReference type="Gene3D" id="3.40.50.1820">
    <property type="entry name" value="alpha/beta hydrolase"/>
    <property type="match status" value="1"/>
</dbReference>
<dbReference type="Pfam" id="PF00135">
    <property type="entry name" value="COesterase"/>
    <property type="match status" value="1"/>
</dbReference>
<evidence type="ECO:0000313" key="5">
    <source>
        <dbReference type="EMBL" id="OXA37705.1"/>
    </source>
</evidence>
<comment type="caution">
    <text evidence="5">The sequence shown here is derived from an EMBL/GenBank/DDBJ whole genome shotgun (WGS) entry which is preliminary data.</text>
</comment>
<reference evidence="5 6" key="1">
    <citation type="submission" date="2015-12" db="EMBL/GenBank/DDBJ databases">
        <title>The genome of Folsomia candida.</title>
        <authorList>
            <person name="Faddeeva A."/>
            <person name="Derks M.F."/>
            <person name="Anvar Y."/>
            <person name="Smit S."/>
            <person name="Van Straalen N."/>
            <person name="Roelofs D."/>
        </authorList>
    </citation>
    <scope>NUCLEOTIDE SEQUENCE [LARGE SCALE GENOMIC DNA]</scope>
    <source>
        <strain evidence="5 6">VU population</strain>
        <tissue evidence="5">Whole body</tissue>
    </source>
</reference>
<organism evidence="5 6">
    <name type="scientific">Folsomia candida</name>
    <name type="common">Springtail</name>
    <dbReference type="NCBI Taxonomy" id="158441"/>
    <lineage>
        <taxon>Eukaryota</taxon>
        <taxon>Metazoa</taxon>
        <taxon>Ecdysozoa</taxon>
        <taxon>Arthropoda</taxon>
        <taxon>Hexapoda</taxon>
        <taxon>Collembola</taxon>
        <taxon>Entomobryomorpha</taxon>
        <taxon>Isotomoidea</taxon>
        <taxon>Isotomidae</taxon>
        <taxon>Proisotominae</taxon>
        <taxon>Folsomia</taxon>
    </lineage>
</organism>
<feature type="domain" description="Carboxylesterase type B" evidence="4">
    <location>
        <begin position="51"/>
        <end position="240"/>
    </location>
</feature>
<comment type="similarity">
    <text evidence="1">Belongs to the type-B carboxylesterase/lipase family.</text>
</comment>
<keyword evidence="6" id="KW-1185">Reference proteome</keyword>
<dbReference type="Proteomes" id="UP000198287">
    <property type="component" value="Unassembled WGS sequence"/>
</dbReference>
<keyword evidence="2" id="KW-0325">Glycoprotein</keyword>